<dbReference type="SMART" id="SM00387">
    <property type="entry name" value="HATPase_c"/>
    <property type="match status" value="1"/>
</dbReference>
<dbReference type="InterPro" id="IPR036097">
    <property type="entry name" value="HisK_dim/P_sf"/>
</dbReference>
<accession>A0ABV9EZR4</accession>
<dbReference type="Pfam" id="PF00072">
    <property type="entry name" value="Response_reg"/>
    <property type="match status" value="1"/>
</dbReference>
<comment type="caution">
    <text evidence="8">The sequence shown here is derived from an EMBL/GenBank/DDBJ whole genome shotgun (WGS) entry which is preliminary data.</text>
</comment>
<dbReference type="Pfam" id="PF17152">
    <property type="entry name" value="CHASE8"/>
    <property type="match status" value="1"/>
</dbReference>
<dbReference type="PANTHER" id="PTHR43065:SF49">
    <property type="entry name" value="HISTIDINE KINASE"/>
    <property type="match status" value="1"/>
</dbReference>
<feature type="domain" description="Histidine kinase" evidence="6">
    <location>
        <begin position="225"/>
        <end position="438"/>
    </location>
</feature>
<dbReference type="GO" id="GO:0005524">
    <property type="term" value="F:ATP binding"/>
    <property type="evidence" value="ECO:0007669"/>
    <property type="project" value="UniProtKB-KW"/>
</dbReference>
<dbReference type="Pfam" id="PF02518">
    <property type="entry name" value="HATPase_c"/>
    <property type="match status" value="1"/>
</dbReference>
<dbReference type="SUPFAM" id="SSF47384">
    <property type="entry name" value="Homodimeric domain of signal transducing histidine kinase"/>
    <property type="match status" value="1"/>
</dbReference>
<dbReference type="PANTHER" id="PTHR43065">
    <property type="entry name" value="SENSOR HISTIDINE KINASE"/>
    <property type="match status" value="1"/>
</dbReference>
<dbReference type="InterPro" id="IPR033417">
    <property type="entry name" value="CHASE8"/>
</dbReference>
<dbReference type="PROSITE" id="PS50110">
    <property type="entry name" value="RESPONSE_REGULATORY"/>
    <property type="match status" value="1"/>
</dbReference>
<dbReference type="Gene3D" id="3.30.565.10">
    <property type="entry name" value="Histidine kinase-like ATPase, C-terminal domain"/>
    <property type="match status" value="1"/>
</dbReference>
<feature type="transmembrane region" description="Helical" evidence="5">
    <location>
        <begin position="165"/>
        <end position="189"/>
    </location>
</feature>
<keyword evidence="9" id="KW-1185">Reference proteome</keyword>
<dbReference type="SMART" id="SM00448">
    <property type="entry name" value="REC"/>
    <property type="match status" value="1"/>
</dbReference>
<feature type="domain" description="Response regulatory" evidence="7">
    <location>
        <begin position="458"/>
        <end position="571"/>
    </location>
</feature>
<dbReference type="InterPro" id="IPR003661">
    <property type="entry name" value="HisK_dim/P_dom"/>
</dbReference>
<evidence type="ECO:0000256" key="1">
    <source>
        <dbReference type="ARBA" id="ARBA00000085"/>
    </source>
</evidence>
<evidence type="ECO:0000313" key="8">
    <source>
        <dbReference type="EMBL" id="MFC4595023.1"/>
    </source>
</evidence>
<evidence type="ECO:0000256" key="3">
    <source>
        <dbReference type="ARBA" id="ARBA00022553"/>
    </source>
</evidence>
<evidence type="ECO:0000256" key="2">
    <source>
        <dbReference type="ARBA" id="ARBA00012438"/>
    </source>
</evidence>
<dbReference type="CDD" id="cd00082">
    <property type="entry name" value="HisKA"/>
    <property type="match status" value="1"/>
</dbReference>
<organism evidence="8 9">
    <name type="scientific">Sphingobium tyrosinilyticum</name>
    <dbReference type="NCBI Taxonomy" id="2715436"/>
    <lineage>
        <taxon>Bacteria</taxon>
        <taxon>Pseudomonadati</taxon>
        <taxon>Pseudomonadota</taxon>
        <taxon>Alphaproteobacteria</taxon>
        <taxon>Sphingomonadales</taxon>
        <taxon>Sphingomonadaceae</taxon>
        <taxon>Sphingobium</taxon>
    </lineage>
</organism>
<dbReference type="SMART" id="SM00388">
    <property type="entry name" value="HisKA"/>
    <property type="match status" value="1"/>
</dbReference>
<dbReference type="InterPro" id="IPR004358">
    <property type="entry name" value="Sig_transdc_His_kin-like_C"/>
</dbReference>
<sequence>MTDAPQAKSADRPRAFGIVAQMATPLAAVLIALLLLAASVAVAFQLERVGQLEKARQSAVQAQILASGIAAPLAFDDDVALQEYLNALRADPQIIAAAALRPDGSLVTGFARPPARLPSRIAMGEPRIVGNALIVTAPVAQGSTRLGSVYLQSTVDSWSRRVTRYLGLAVIVVLASLLIVVLAASYASLRKAHQELQNEITSRMRAQEALRQSQKMEAMGQLTGGVAHDFNNLLMVASGGLDLMERTNDPVKLEKLKAGIRQAVDRGSKLTKQLLAFARRSPLKPEVIDLRQRVSGMDALLERSLGESIRVAMHLPSDLWLVEVDASELEVAILNIALNARDAMAKGGVIVIEGANAPGQGERGDCVHLALTDQGSGIPADDVAKIFEPFYTTKGVGQGTGLGLSQVYGFVRASGGDVRVDSIEGKGTTITLMLPRSTKNAAQHIEDAEAKVAPGKHRILLVEDDDTVAHTVGGMLEELGYETERAENGDAALRRLDRERDFSLVLSDMIMPGDVSGIDLVRRVGHNWPALPTMLMTGYSAAAASAAKEGIRLLPKPFSIQDLSVQILAALDQKGHRPPTPE</sequence>
<evidence type="ECO:0000259" key="7">
    <source>
        <dbReference type="PROSITE" id="PS50110"/>
    </source>
</evidence>
<dbReference type="Gene3D" id="3.40.50.2300">
    <property type="match status" value="1"/>
</dbReference>
<evidence type="ECO:0000256" key="5">
    <source>
        <dbReference type="SAM" id="Phobius"/>
    </source>
</evidence>
<dbReference type="InterPro" id="IPR005467">
    <property type="entry name" value="His_kinase_dom"/>
</dbReference>
<dbReference type="InterPro" id="IPR011006">
    <property type="entry name" value="CheY-like_superfamily"/>
</dbReference>
<dbReference type="Pfam" id="PF00512">
    <property type="entry name" value="HisKA"/>
    <property type="match status" value="1"/>
</dbReference>
<dbReference type="InterPro" id="IPR001789">
    <property type="entry name" value="Sig_transdc_resp-reg_receiver"/>
</dbReference>
<dbReference type="EC" id="2.7.13.3" evidence="2"/>
<reference evidence="9" key="1">
    <citation type="journal article" date="2019" name="Int. J. Syst. Evol. Microbiol.">
        <title>The Global Catalogue of Microorganisms (GCM) 10K type strain sequencing project: providing services to taxonomists for standard genome sequencing and annotation.</title>
        <authorList>
            <consortium name="The Broad Institute Genomics Platform"/>
            <consortium name="The Broad Institute Genome Sequencing Center for Infectious Disease"/>
            <person name="Wu L."/>
            <person name="Ma J."/>
        </authorList>
    </citation>
    <scope>NUCLEOTIDE SEQUENCE [LARGE SCALE GENOMIC DNA]</scope>
    <source>
        <strain evidence="9">NBRC 103632</strain>
    </source>
</reference>
<keyword evidence="5" id="KW-0472">Membrane</keyword>
<protein>
    <recommendedName>
        <fullName evidence="2">histidine kinase</fullName>
        <ecNumber evidence="2">2.7.13.3</ecNumber>
    </recommendedName>
</protein>
<gene>
    <name evidence="8" type="ORF">ACFO3E_12570</name>
</gene>
<name>A0ABV9EZR4_9SPHN</name>
<keyword evidence="5" id="KW-1133">Transmembrane helix</keyword>
<dbReference type="InterPro" id="IPR003594">
    <property type="entry name" value="HATPase_dom"/>
</dbReference>
<dbReference type="PROSITE" id="PS50109">
    <property type="entry name" value="HIS_KIN"/>
    <property type="match status" value="1"/>
</dbReference>
<proteinExistence type="predicted"/>
<dbReference type="PRINTS" id="PR00344">
    <property type="entry name" value="BCTRLSENSOR"/>
</dbReference>
<evidence type="ECO:0000256" key="4">
    <source>
        <dbReference type="PROSITE-ProRule" id="PRU00169"/>
    </source>
</evidence>
<keyword evidence="8" id="KW-0067">ATP-binding</keyword>
<dbReference type="Gene3D" id="1.10.287.130">
    <property type="match status" value="1"/>
</dbReference>
<keyword evidence="5" id="KW-0812">Transmembrane</keyword>
<keyword evidence="8" id="KW-0547">Nucleotide-binding</keyword>
<keyword evidence="3 4" id="KW-0597">Phosphoprotein</keyword>
<comment type="catalytic activity">
    <reaction evidence="1">
        <text>ATP + protein L-histidine = ADP + protein N-phospho-L-histidine.</text>
        <dbReference type="EC" id="2.7.13.3"/>
    </reaction>
</comment>
<dbReference type="Proteomes" id="UP001595957">
    <property type="component" value="Unassembled WGS sequence"/>
</dbReference>
<dbReference type="InterPro" id="IPR036890">
    <property type="entry name" value="HATPase_C_sf"/>
</dbReference>
<feature type="modified residue" description="4-aspartylphosphate" evidence="4">
    <location>
        <position position="508"/>
    </location>
</feature>
<dbReference type="EMBL" id="JBHSFZ010000025">
    <property type="protein sequence ID" value="MFC4595023.1"/>
    <property type="molecule type" value="Genomic_DNA"/>
</dbReference>
<dbReference type="SUPFAM" id="SSF55874">
    <property type="entry name" value="ATPase domain of HSP90 chaperone/DNA topoisomerase II/histidine kinase"/>
    <property type="match status" value="1"/>
</dbReference>
<evidence type="ECO:0000313" key="9">
    <source>
        <dbReference type="Proteomes" id="UP001595957"/>
    </source>
</evidence>
<dbReference type="SUPFAM" id="SSF52172">
    <property type="entry name" value="CheY-like"/>
    <property type="match status" value="1"/>
</dbReference>
<feature type="transmembrane region" description="Helical" evidence="5">
    <location>
        <begin position="26"/>
        <end position="46"/>
    </location>
</feature>
<evidence type="ECO:0000259" key="6">
    <source>
        <dbReference type="PROSITE" id="PS50109"/>
    </source>
</evidence>